<dbReference type="EC" id="2.4.1.21" evidence="2"/>
<evidence type="ECO:0000259" key="3">
    <source>
        <dbReference type="Pfam" id="PF00534"/>
    </source>
</evidence>
<accession>X0UNV9</accession>
<proteinExistence type="predicted"/>
<comment type="catalytic activity">
    <reaction evidence="1">
        <text>[(1-&gt;4)-alpha-D-glucosyl](n) + ADP-alpha-D-glucose = [(1-&gt;4)-alpha-D-glucosyl](n+1) + ADP + H(+)</text>
        <dbReference type="Rhea" id="RHEA:18189"/>
        <dbReference type="Rhea" id="RHEA-COMP:9584"/>
        <dbReference type="Rhea" id="RHEA-COMP:9587"/>
        <dbReference type="ChEBI" id="CHEBI:15378"/>
        <dbReference type="ChEBI" id="CHEBI:15444"/>
        <dbReference type="ChEBI" id="CHEBI:57498"/>
        <dbReference type="ChEBI" id="CHEBI:456216"/>
        <dbReference type="EC" id="2.4.1.21"/>
    </reaction>
</comment>
<dbReference type="AlphaFoldDB" id="X0UNV9"/>
<dbReference type="NCBIfam" id="TIGR02095">
    <property type="entry name" value="glgA"/>
    <property type="match status" value="1"/>
</dbReference>
<dbReference type="GO" id="GO:0009011">
    <property type="term" value="F:alpha-1,4-glucan glucosyltransferase (ADP-glucose donor) activity"/>
    <property type="evidence" value="ECO:0007669"/>
    <property type="project" value="UniProtKB-EC"/>
</dbReference>
<dbReference type="CDD" id="cd03791">
    <property type="entry name" value="GT5_Glycogen_synthase_DULL1-like"/>
    <property type="match status" value="1"/>
</dbReference>
<sequence>NIFTGIINGIDYSVWNPVIDAYIPANYSHNNLSVKLENKKLLVKRFNLPYKENIPVIGMISRLVDQKGFDLLEEIIEHLLKMDLQLIILGSGASKYHKIFTKISKKYPDNIGIRLKFDEKLAHLIEAGSDMFLMPSKYEPCGLNQMFSLKYGTVPVVRKTGGLADTITEFDPESGEGNGFVFEKYASEQLLDAIKRAVKLYGNPRIWKKIMKNGMKQDFSWKASAKQYYKVYEKILKR</sequence>
<comment type="caution">
    <text evidence="4">The sequence shown here is derived from an EMBL/GenBank/DDBJ whole genome shotgun (WGS) entry which is preliminary data.</text>
</comment>
<evidence type="ECO:0000256" key="1">
    <source>
        <dbReference type="ARBA" id="ARBA00001478"/>
    </source>
</evidence>
<feature type="domain" description="Glycosyl transferase family 1" evidence="3">
    <location>
        <begin position="45"/>
        <end position="209"/>
    </location>
</feature>
<reference evidence="4" key="1">
    <citation type="journal article" date="2014" name="Front. Microbiol.">
        <title>High frequency of phylogenetically diverse reductive dehalogenase-homologous genes in deep subseafloor sedimentary metagenomes.</title>
        <authorList>
            <person name="Kawai M."/>
            <person name="Futagami T."/>
            <person name="Toyoda A."/>
            <person name="Takaki Y."/>
            <person name="Nishi S."/>
            <person name="Hori S."/>
            <person name="Arai W."/>
            <person name="Tsubouchi T."/>
            <person name="Morono Y."/>
            <person name="Uchiyama I."/>
            <person name="Ito T."/>
            <person name="Fujiyama A."/>
            <person name="Inagaki F."/>
            <person name="Takami H."/>
        </authorList>
    </citation>
    <scope>NUCLEOTIDE SEQUENCE</scope>
    <source>
        <strain evidence="4">Expedition CK06-06</strain>
    </source>
</reference>
<protein>
    <recommendedName>
        <fullName evidence="2">starch synthase</fullName>
        <ecNumber evidence="2">2.4.1.21</ecNumber>
    </recommendedName>
</protein>
<dbReference type="PANTHER" id="PTHR45825:SF11">
    <property type="entry name" value="ALPHA AMYLASE DOMAIN-CONTAINING PROTEIN"/>
    <property type="match status" value="1"/>
</dbReference>
<dbReference type="SUPFAM" id="SSF53756">
    <property type="entry name" value="UDP-Glycosyltransferase/glycogen phosphorylase"/>
    <property type="match status" value="1"/>
</dbReference>
<dbReference type="GO" id="GO:0004373">
    <property type="term" value="F:alpha-1,4-glucan glucosyltransferase (UDP-glucose donor) activity"/>
    <property type="evidence" value="ECO:0007669"/>
    <property type="project" value="InterPro"/>
</dbReference>
<dbReference type="InterPro" id="IPR011835">
    <property type="entry name" value="GS/SS"/>
</dbReference>
<name>X0UNV9_9ZZZZ</name>
<evidence type="ECO:0000256" key="2">
    <source>
        <dbReference type="ARBA" id="ARBA00012588"/>
    </source>
</evidence>
<evidence type="ECO:0000313" key="4">
    <source>
        <dbReference type="EMBL" id="GAG07375.1"/>
    </source>
</evidence>
<dbReference type="InterPro" id="IPR001296">
    <property type="entry name" value="Glyco_trans_1"/>
</dbReference>
<dbReference type="Pfam" id="PF00534">
    <property type="entry name" value="Glycos_transf_1"/>
    <property type="match status" value="1"/>
</dbReference>
<dbReference type="PANTHER" id="PTHR45825">
    <property type="entry name" value="GRANULE-BOUND STARCH SYNTHASE 1, CHLOROPLASTIC/AMYLOPLASTIC"/>
    <property type="match status" value="1"/>
</dbReference>
<dbReference type="Gene3D" id="3.40.50.2000">
    <property type="entry name" value="Glycogen Phosphorylase B"/>
    <property type="match status" value="1"/>
</dbReference>
<organism evidence="4">
    <name type="scientific">marine sediment metagenome</name>
    <dbReference type="NCBI Taxonomy" id="412755"/>
    <lineage>
        <taxon>unclassified sequences</taxon>
        <taxon>metagenomes</taxon>
        <taxon>ecological metagenomes</taxon>
    </lineage>
</organism>
<feature type="non-terminal residue" evidence="4">
    <location>
        <position position="1"/>
    </location>
</feature>
<dbReference type="EMBL" id="BARS01023081">
    <property type="protein sequence ID" value="GAG07375.1"/>
    <property type="molecule type" value="Genomic_DNA"/>
</dbReference>
<gene>
    <name evidence="4" type="ORF">S01H1_36794</name>
</gene>